<evidence type="ECO:0000259" key="1">
    <source>
        <dbReference type="Pfam" id="PF22936"/>
    </source>
</evidence>
<dbReference type="AlphaFoldDB" id="A0AAD4VFT8"/>
<organism evidence="2 3">
    <name type="scientific">Prunus dulcis</name>
    <name type="common">Almond</name>
    <name type="synonym">Amygdalus dulcis</name>
    <dbReference type="NCBI Taxonomy" id="3755"/>
    <lineage>
        <taxon>Eukaryota</taxon>
        <taxon>Viridiplantae</taxon>
        <taxon>Streptophyta</taxon>
        <taxon>Embryophyta</taxon>
        <taxon>Tracheophyta</taxon>
        <taxon>Spermatophyta</taxon>
        <taxon>Magnoliopsida</taxon>
        <taxon>eudicotyledons</taxon>
        <taxon>Gunneridae</taxon>
        <taxon>Pentapetalae</taxon>
        <taxon>rosids</taxon>
        <taxon>fabids</taxon>
        <taxon>Rosales</taxon>
        <taxon>Rosaceae</taxon>
        <taxon>Amygdaloideae</taxon>
        <taxon>Amygdaleae</taxon>
        <taxon>Prunus</taxon>
    </lineage>
</organism>
<name>A0AAD4VFT8_PRUDU</name>
<sequence>MLGMSSNTWIIDTGASDHMIYDDNMFDELSRNPRDPYITSANGLPSPVTGEDTIHITHSLPLSHALLVPNIRCNLLSVGLLLDTLNASATFYSTHCFFQDLKTHEKIGHGKRIGGCITYSYWLQQFVGVSLVKSRVAVSKTTNNFGCGIVA</sequence>
<proteinExistence type="predicted"/>
<dbReference type="EMBL" id="JAJFAZ020000006">
    <property type="protein sequence ID" value="KAI5323397.1"/>
    <property type="molecule type" value="Genomic_DNA"/>
</dbReference>
<comment type="caution">
    <text evidence="2">The sequence shown here is derived from an EMBL/GenBank/DDBJ whole genome shotgun (WGS) entry which is preliminary data.</text>
</comment>
<reference evidence="2 3" key="1">
    <citation type="journal article" date="2022" name="G3 (Bethesda)">
        <title>Whole-genome sequence and methylome profiling of the almond [Prunus dulcis (Mill.) D.A. Webb] cultivar 'Nonpareil'.</title>
        <authorList>
            <person name="D'Amico-Willman K.M."/>
            <person name="Ouma W.Z."/>
            <person name="Meulia T."/>
            <person name="Sideli G.M."/>
            <person name="Gradziel T.M."/>
            <person name="Fresnedo-Ramirez J."/>
        </authorList>
    </citation>
    <scope>NUCLEOTIDE SEQUENCE [LARGE SCALE GENOMIC DNA]</scope>
    <source>
        <strain evidence="2">Clone GOH B32 T37-40</strain>
    </source>
</reference>
<evidence type="ECO:0000313" key="2">
    <source>
        <dbReference type="EMBL" id="KAI5323397.1"/>
    </source>
</evidence>
<protein>
    <recommendedName>
        <fullName evidence="1">Retrovirus-related Pol polyprotein from transposon TNT 1-94-like beta-barrel domain-containing protein</fullName>
    </recommendedName>
</protein>
<dbReference type="InterPro" id="IPR054722">
    <property type="entry name" value="PolX-like_BBD"/>
</dbReference>
<feature type="domain" description="Retrovirus-related Pol polyprotein from transposon TNT 1-94-like beta-barrel" evidence="1">
    <location>
        <begin position="9"/>
        <end position="82"/>
    </location>
</feature>
<dbReference type="Pfam" id="PF22936">
    <property type="entry name" value="Pol_BBD"/>
    <property type="match status" value="1"/>
</dbReference>
<evidence type="ECO:0000313" key="3">
    <source>
        <dbReference type="Proteomes" id="UP001054821"/>
    </source>
</evidence>
<gene>
    <name evidence="2" type="ORF">L3X38_032469</name>
</gene>
<accession>A0AAD4VFT8</accession>
<dbReference type="Proteomes" id="UP001054821">
    <property type="component" value="Chromosome 6"/>
</dbReference>
<keyword evidence="3" id="KW-1185">Reference proteome</keyword>